<organism evidence="4 5">
    <name type="scientific">Clohesyomyces aquaticus</name>
    <dbReference type="NCBI Taxonomy" id="1231657"/>
    <lineage>
        <taxon>Eukaryota</taxon>
        <taxon>Fungi</taxon>
        <taxon>Dikarya</taxon>
        <taxon>Ascomycota</taxon>
        <taxon>Pezizomycotina</taxon>
        <taxon>Dothideomycetes</taxon>
        <taxon>Pleosporomycetidae</taxon>
        <taxon>Pleosporales</taxon>
        <taxon>Lindgomycetaceae</taxon>
        <taxon>Clohesyomyces</taxon>
    </lineage>
</organism>
<keyword evidence="1" id="KW-0433">Leucine-rich repeat</keyword>
<evidence type="ECO:0000313" key="5">
    <source>
        <dbReference type="Proteomes" id="UP000193144"/>
    </source>
</evidence>
<feature type="compositionally biased region" description="Polar residues" evidence="3">
    <location>
        <begin position="954"/>
        <end position="977"/>
    </location>
</feature>
<feature type="region of interest" description="Disordered" evidence="3">
    <location>
        <begin position="826"/>
        <end position="882"/>
    </location>
</feature>
<feature type="region of interest" description="Disordered" evidence="3">
    <location>
        <begin position="188"/>
        <end position="214"/>
    </location>
</feature>
<evidence type="ECO:0000313" key="4">
    <source>
        <dbReference type="EMBL" id="ORY06506.1"/>
    </source>
</evidence>
<dbReference type="InterPro" id="IPR003591">
    <property type="entry name" value="Leu-rich_rpt_typical-subtyp"/>
</dbReference>
<feature type="compositionally biased region" description="Basic and acidic residues" evidence="3">
    <location>
        <begin position="864"/>
        <end position="878"/>
    </location>
</feature>
<dbReference type="GO" id="GO:0035591">
    <property type="term" value="F:signaling adaptor activity"/>
    <property type="evidence" value="ECO:0007669"/>
    <property type="project" value="TreeGrafter"/>
</dbReference>
<feature type="region of interest" description="Disordered" evidence="3">
    <location>
        <begin position="370"/>
        <end position="407"/>
    </location>
</feature>
<feature type="compositionally biased region" description="Polar residues" evidence="3">
    <location>
        <begin position="928"/>
        <end position="943"/>
    </location>
</feature>
<feature type="compositionally biased region" description="Basic and acidic residues" evidence="3">
    <location>
        <begin position="1072"/>
        <end position="1090"/>
    </location>
</feature>
<dbReference type="SMART" id="SM00365">
    <property type="entry name" value="LRR_SD22"/>
    <property type="match status" value="6"/>
</dbReference>
<dbReference type="GO" id="GO:0061499">
    <property type="term" value="C:outer plaque of mitotic spindle pole body"/>
    <property type="evidence" value="ECO:0007669"/>
    <property type="project" value="TreeGrafter"/>
</dbReference>
<feature type="region of interest" description="Disordered" evidence="3">
    <location>
        <begin position="1181"/>
        <end position="1220"/>
    </location>
</feature>
<feature type="compositionally biased region" description="Polar residues" evidence="3">
    <location>
        <begin position="315"/>
        <end position="324"/>
    </location>
</feature>
<feature type="compositionally biased region" description="Polar residues" evidence="3">
    <location>
        <begin position="608"/>
        <end position="632"/>
    </location>
</feature>
<feature type="region of interest" description="Disordered" evidence="3">
    <location>
        <begin position="558"/>
        <end position="680"/>
    </location>
</feature>
<keyword evidence="2" id="KW-0677">Repeat</keyword>
<evidence type="ECO:0000256" key="3">
    <source>
        <dbReference type="SAM" id="MobiDB-lite"/>
    </source>
</evidence>
<dbReference type="STRING" id="1231657.A0A1Y1Z8H2"/>
<dbReference type="SMART" id="SM00369">
    <property type="entry name" value="LRR_TYP"/>
    <property type="match status" value="6"/>
</dbReference>
<dbReference type="Proteomes" id="UP000193144">
    <property type="component" value="Unassembled WGS sequence"/>
</dbReference>
<protein>
    <recommendedName>
        <fullName evidence="6">Septation initiation network scaffold protein cdc11</fullName>
    </recommendedName>
</protein>
<reference evidence="4 5" key="1">
    <citation type="submission" date="2016-07" db="EMBL/GenBank/DDBJ databases">
        <title>Pervasive Adenine N6-methylation of Active Genes in Fungi.</title>
        <authorList>
            <consortium name="DOE Joint Genome Institute"/>
            <person name="Mondo S.J."/>
            <person name="Dannebaum R.O."/>
            <person name="Kuo R.C."/>
            <person name="Labutti K."/>
            <person name="Haridas S."/>
            <person name="Kuo A."/>
            <person name="Salamov A."/>
            <person name="Ahrendt S.R."/>
            <person name="Lipzen A."/>
            <person name="Sullivan W."/>
            <person name="Andreopoulos W.B."/>
            <person name="Clum A."/>
            <person name="Lindquist E."/>
            <person name="Daum C."/>
            <person name="Ramamoorthy G.K."/>
            <person name="Gryganskyi A."/>
            <person name="Culley D."/>
            <person name="Magnuson J.K."/>
            <person name="James T.Y."/>
            <person name="O'Malley M.A."/>
            <person name="Stajich J.E."/>
            <person name="Spatafora J.W."/>
            <person name="Visel A."/>
            <person name="Grigoriev I.V."/>
        </authorList>
    </citation>
    <scope>NUCLEOTIDE SEQUENCE [LARGE SCALE GENOMIC DNA]</scope>
    <source>
        <strain evidence="4 5">CBS 115471</strain>
    </source>
</reference>
<keyword evidence="5" id="KW-1185">Reference proteome</keyword>
<dbReference type="OrthoDB" id="7451790at2759"/>
<dbReference type="EMBL" id="MCFA01000116">
    <property type="protein sequence ID" value="ORY06506.1"/>
    <property type="molecule type" value="Genomic_DNA"/>
</dbReference>
<dbReference type="PROSITE" id="PS51450">
    <property type="entry name" value="LRR"/>
    <property type="match status" value="6"/>
</dbReference>
<feature type="region of interest" description="Disordered" evidence="3">
    <location>
        <begin position="1069"/>
        <end position="1098"/>
    </location>
</feature>
<dbReference type="InterPro" id="IPR032675">
    <property type="entry name" value="LRR_dom_sf"/>
</dbReference>
<dbReference type="PANTHER" id="PTHR47566:SF1">
    <property type="entry name" value="PROTEIN NUD1"/>
    <property type="match status" value="1"/>
</dbReference>
<evidence type="ECO:0000256" key="2">
    <source>
        <dbReference type="ARBA" id="ARBA00022737"/>
    </source>
</evidence>
<dbReference type="GO" id="GO:0031028">
    <property type="term" value="P:septation initiation signaling"/>
    <property type="evidence" value="ECO:0007669"/>
    <property type="project" value="TreeGrafter"/>
</dbReference>
<dbReference type="Gene3D" id="3.80.10.10">
    <property type="entry name" value="Ribonuclease Inhibitor"/>
    <property type="match status" value="1"/>
</dbReference>
<feature type="compositionally biased region" description="Polar residues" evidence="3">
    <location>
        <begin position="20"/>
        <end position="31"/>
    </location>
</feature>
<proteinExistence type="predicted"/>
<accession>A0A1Y1Z8H2</accession>
<dbReference type="SUPFAM" id="SSF52058">
    <property type="entry name" value="L domain-like"/>
    <property type="match status" value="2"/>
</dbReference>
<comment type="caution">
    <text evidence="4">The sequence shown here is derived from an EMBL/GenBank/DDBJ whole genome shotgun (WGS) entry which is preliminary data.</text>
</comment>
<dbReference type="InterPro" id="IPR001611">
    <property type="entry name" value="Leu-rich_rpt"/>
</dbReference>
<feature type="compositionally biased region" description="Polar residues" evidence="3">
    <location>
        <begin position="77"/>
        <end position="88"/>
    </location>
</feature>
<feature type="region of interest" description="Disordered" evidence="3">
    <location>
        <begin position="928"/>
        <end position="981"/>
    </location>
</feature>
<name>A0A1Y1Z8H2_9PLEO</name>
<dbReference type="PANTHER" id="PTHR47566">
    <property type="match status" value="1"/>
</dbReference>
<feature type="compositionally biased region" description="Polar residues" evidence="3">
    <location>
        <begin position="849"/>
        <end position="859"/>
    </location>
</feature>
<feature type="region of interest" description="Disordered" evidence="3">
    <location>
        <begin position="698"/>
        <end position="717"/>
    </location>
</feature>
<gene>
    <name evidence="4" type="ORF">BCR34DRAFT_604182</name>
</gene>
<feature type="region of interest" description="Disordered" evidence="3">
    <location>
        <begin position="436"/>
        <end position="455"/>
    </location>
</feature>
<feature type="compositionally biased region" description="Polar residues" evidence="3">
    <location>
        <begin position="1192"/>
        <end position="1220"/>
    </location>
</feature>
<evidence type="ECO:0008006" key="6">
    <source>
        <dbReference type="Google" id="ProtNLM"/>
    </source>
</evidence>
<feature type="compositionally biased region" description="Basic and acidic residues" evidence="3">
    <location>
        <begin position="57"/>
        <end position="76"/>
    </location>
</feature>
<sequence length="1828" mass="203779">MKPWLEDLSEEWIPQPTPPSLSQNPQTSQSVPPKPKSRLPRLRNSSGSFSEIQVRPLAKDLRPAPKKSALGERSHSDNNVIQAASQDVPTRAESRCASRSITDSPGGSVVYHGTVEQRPAKAAVEGTQQSHHTPEWRRRLLKGEVGYGEQRDLFSPMGLENIFQKPASQPAEAIPQPKSRLGFVKGLHAMPSSPPPWPSAGQEQGSPRDEHGADYTDLLSETRKDLEIGQNQDSVLREDFEEPRDAESFSMLLPGGNDNQQVPRTVSGQIEYENENFSPVYLSTNLKLGPGAEPPVANFRSSDLAQRLRHLGSAPASSDSNLASERNHVEAGQEGSSESRFQDESLPDDLPAGTPVYAAVGGFVELRRGGYSRDGSFRRRPLSPSPRSKAVVRNKDEGLGNSGTGAHAEAPSIVETAAVDDAFDSDDMLPSNPVTPHRNGHATHLGPTRTKSGSPLKLFDAHDTFTSNRLQRRLSQLEYKSEKAVSSSTQITQTVTTKEAKKASRLTLVEEASFQRVSPATEATSSRNDRHVESFRMGSFGQGQLDAYRFSEEYSASFSPRLDDSENIPSDSPTSDVAPPGSRQPFRFQLHGSSPPPVSSKGKRQGLTRVSNSFRLRNQFNPLSSRKASTAAQPPEPYPTQEYAEGKRGPTSPFKNPTPKRRRTLHSVEDGDDEDDVFSENGLKSVKNTHAAMQSVIGRKRKDARHDPSTNVADPEILARRHILRPRNPTPSQRRRDEIEAEILEATEAFILSSPKLNTIREHLDSPVGSRGSVENSKAVAVASEVAAFSLKRTQAVKDESRKRSVTTQDFLDEAVKIMEYIRTKGRPTSGLGSLEETESESPIKEDQNSNPLPSTPLTFSRPPSREGRFSEWREPYKQEANPNVMSHLQKYQDNDSDDFMGSSVRSWRFSRVKGPVSPGDESIVVEQNNIRITHNQGQSTRDNANDDRGIDSQPRTNGTHPSTSSSMGQTVVTNTSRRSEHVATLAPEAVAHLIPKQIAGMSFDHEKNMWIKQKSPAKETRPADDINSANESEEDPFGNIPDLSIDDTAEFQSNKVSPFKPTAETFLEESDFSHNNEERPVTQDGKDIPLADTSSAPSKVSNFAWSFPKTETRATSWSDQGTRNGGTQKVRQLPTTYCIPESDENDVEHEIKYFEGRGTVEQNMTRANVRDITISISRPHSLRSNEFEEPASNQVEAQHGSSCSPQKSGQQCWSFSKNRQSSRTTRAGWYQVAGAKTLPNTRVPQIGEHDEPSLMDDLPSRNYRMQLSMSVSAPVLGVGQHGALVPAESSPARAGDITFMLSDLPEFTLNQIDERELPNRVVVKHDGTKFSKALEDRYAIGTADLVKALQDVEPDEPYWEDLRAVDLHEKGLTNLNRLDEFCFRLEELDVSSNEISQVNGIPFTMRRLKIQDNCLTGLTSWASLMNLQYLDISGNDIDRLDGLNQLFHLRTLKVDNNKIKSLYGIMHLDGLIELSAVGNQLKSVDFTKSDLKSLTDLNMSRNCLSEVRNIHQLPRLQHLDLDDNCIDEFPVLDLPTRRCNTLKSLRVCRNRMASLIVDTYCPNLESLYVDGNGLTHISGLEHLAFLRTFSAREQTLESNSDYETCVGNLVRNAEVHNLYLSLNPTRILDISQHLLNLQRLELVSMGLKELPDNFGQLTPNIRSVNLNFNSLKDLRPLLNVKKLNELFVAGNKIARLRTNLAVLGKLTTMTKLDMRDNPLTLRFYAPTVENRVMSLRHKPVMDDKPERFVLPDGDSEADRQYLSRLDDETRLRRRVHEMMLATSCTNLRELDGLGFDKARILVKDDIWERLLLLGVIRKSEKADGDHD</sequence>
<feature type="region of interest" description="Disordered" evidence="3">
    <location>
        <begin position="1"/>
        <end position="111"/>
    </location>
</feature>
<feature type="region of interest" description="Disordered" evidence="3">
    <location>
        <begin position="1014"/>
        <end position="1046"/>
    </location>
</feature>
<dbReference type="GO" id="GO:1902412">
    <property type="term" value="P:regulation of mitotic cytokinesis"/>
    <property type="evidence" value="ECO:0007669"/>
    <property type="project" value="TreeGrafter"/>
</dbReference>
<evidence type="ECO:0000256" key="1">
    <source>
        <dbReference type="ARBA" id="ARBA00022614"/>
    </source>
</evidence>
<feature type="region of interest" description="Disordered" evidence="3">
    <location>
        <begin position="313"/>
        <end position="353"/>
    </location>
</feature>
<dbReference type="InterPro" id="IPR052574">
    <property type="entry name" value="CDIRP"/>
</dbReference>